<evidence type="ECO:0000256" key="1">
    <source>
        <dbReference type="ARBA" id="ARBA00004123"/>
    </source>
</evidence>
<dbReference type="FunCoup" id="A0A7M7JTK2">
    <property type="interactions" value="1461"/>
</dbReference>
<name>A0A7M7JTK2_VARDE</name>
<proteinExistence type="inferred from homology"/>
<dbReference type="KEGG" id="vde:111248030"/>
<evidence type="ECO:0000256" key="3">
    <source>
        <dbReference type="ARBA" id="ARBA00023242"/>
    </source>
</evidence>
<comment type="similarity">
    <text evidence="2">Belongs to the THOC5 family.</text>
</comment>
<evidence type="ECO:0000313" key="5">
    <source>
        <dbReference type="Proteomes" id="UP000594260"/>
    </source>
</evidence>
<dbReference type="GO" id="GO:0003729">
    <property type="term" value="F:mRNA binding"/>
    <property type="evidence" value="ECO:0007669"/>
    <property type="project" value="TreeGrafter"/>
</dbReference>
<dbReference type="OrthoDB" id="20582at2759"/>
<reference evidence="4" key="1">
    <citation type="submission" date="2021-01" db="UniProtKB">
        <authorList>
            <consortium name="EnsemblMetazoa"/>
        </authorList>
    </citation>
    <scope>IDENTIFICATION</scope>
</reference>
<accession>A0A7M7JTK2</accession>
<dbReference type="PANTHER" id="PTHR13375:SF3">
    <property type="entry name" value="THO COMPLEX SUBUNIT 5 HOMOLOG"/>
    <property type="match status" value="1"/>
</dbReference>
<dbReference type="EnsemblMetazoa" id="XM_022799720">
    <property type="protein sequence ID" value="XP_022655455"/>
    <property type="gene ID" value="LOC111248030"/>
</dbReference>
<comment type="subcellular location">
    <subcellularLocation>
        <location evidence="1">Nucleus</location>
    </subcellularLocation>
</comment>
<dbReference type="PANTHER" id="PTHR13375">
    <property type="entry name" value="FMS INTERACTING PROTEIN"/>
    <property type="match status" value="1"/>
</dbReference>
<protein>
    <recommendedName>
        <fullName evidence="6">THO complex subunit 5</fullName>
    </recommendedName>
</protein>
<organism evidence="4 5">
    <name type="scientific">Varroa destructor</name>
    <name type="common">Honeybee mite</name>
    <dbReference type="NCBI Taxonomy" id="109461"/>
    <lineage>
        <taxon>Eukaryota</taxon>
        <taxon>Metazoa</taxon>
        <taxon>Ecdysozoa</taxon>
        <taxon>Arthropoda</taxon>
        <taxon>Chelicerata</taxon>
        <taxon>Arachnida</taxon>
        <taxon>Acari</taxon>
        <taxon>Parasitiformes</taxon>
        <taxon>Mesostigmata</taxon>
        <taxon>Gamasina</taxon>
        <taxon>Dermanyssoidea</taxon>
        <taxon>Varroidae</taxon>
        <taxon>Varroa</taxon>
    </lineage>
</organism>
<dbReference type="InParanoid" id="A0A7M7JTK2"/>
<dbReference type="Pfam" id="PF09766">
    <property type="entry name" value="FmiP_Thoc5"/>
    <property type="match status" value="1"/>
</dbReference>
<dbReference type="CTD" id="8563"/>
<sequence length="669" mass="74998">MPAIRKAQRLVKPVVSEAGPTQTRPSIDYWEVESKEVEHVQASENLVRFSDLCKDLKKKMRLIDENKKKGNAAEADWLKAQCLATMVALRKLNRLDKHRLKATRDAVRENRSRVDNLHLQLQNLVYEVGYLRSEVEKCHEFKSMHEQIELVPLEEFLESAPDELRSGGVSEHEITMARLRHELALRRALATRLETSVSRKKCLIDDIEAKEKILLGVQPTLDNILEAAQPLYSHLGMTLQRNQPEHTNAAFLCRPLYIVYVEAAAFQEVYPNLVASVAIDGEPDDAKKILAKMQASGGAEDDSDSEAEELVAQVQVAKKRKRKSRTASRGGKANVEEQNQLKAFLRPFPLSVTITLKTPDEGQFPVRFSYVTSLRVVCCKLEVEHIAEVDSLLDGLYPGDSGLTSPNPTTHYLLAKNGVDNLERALSVCNLGKPYQWTQWLAGLDYLSSSASSSSLPTSQQPCADLSRRHFERTFRLIVDRLSTRVALSQQLAQLAEGQIVVDGANRFPQKVSSVLQRFVKITAEEAIMRIGFGTGTENVKEMMSKESLFFDVTITKDEKCLEALVAVPQSYPQEAPFWFFSFGGTTSLLNAGLRDLERTVNCFRVSMGLGIASDRENSQLLSLQAMQALVAFEVMLDVDQLRVARRTCGKDRAKPFNYEPSVGIFTPN</sequence>
<dbReference type="GO" id="GO:0000445">
    <property type="term" value="C:THO complex part of transcription export complex"/>
    <property type="evidence" value="ECO:0007669"/>
    <property type="project" value="TreeGrafter"/>
</dbReference>
<evidence type="ECO:0000313" key="4">
    <source>
        <dbReference type="EnsemblMetazoa" id="XP_022655455"/>
    </source>
</evidence>
<dbReference type="GeneID" id="111248030"/>
<keyword evidence="3" id="KW-0539">Nucleus</keyword>
<evidence type="ECO:0008006" key="6">
    <source>
        <dbReference type="Google" id="ProtNLM"/>
    </source>
</evidence>
<dbReference type="GO" id="GO:0006406">
    <property type="term" value="P:mRNA export from nucleus"/>
    <property type="evidence" value="ECO:0007669"/>
    <property type="project" value="TreeGrafter"/>
</dbReference>
<dbReference type="RefSeq" id="XP_022655455.1">
    <property type="nucleotide sequence ID" value="XM_022799720.1"/>
</dbReference>
<dbReference type="AlphaFoldDB" id="A0A7M7JTK2"/>
<dbReference type="InterPro" id="IPR019163">
    <property type="entry name" value="THO_Thoc5"/>
</dbReference>
<evidence type="ECO:0000256" key="2">
    <source>
        <dbReference type="ARBA" id="ARBA00008044"/>
    </source>
</evidence>
<keyword evidence="5" id="KW-1185">Reference proteome</keyword>
<dbReference type="Proteomes" id="UP000594260">
    <property type="component" value="Unplaced"/>
</dbReference>
<dbReference type="OMA" id="YEVMHLK"/>